<proteinExistence type="predicted"/>
<accession>A0A151K334</accession>
<protein>
    <recommendedName>
        <fullName evidence="3">G domain-containing protein</fullName>
    </recommendedName>
</protein>
<dbReference type="AlphaFoldDB" id="A0A151K334"/>
<comment type="caution">
    <text evidence="1">The sequence shown here is derived from an EMBL/GenBank/DDBJ whole genome shotgun (WGS) entry which is preliminary data.</text>
</comment>
<dbReference type="Proteomes" id="UP000078492">
    <property type="component" value="Unassembled WGS sequence"/>
</dbReference>
<organism evidence="1 2">
    <name type="scientific">Trachymyrmex cornetzi</name>
    <dbReference type="NCBI Taxonomy" id="471704"/>
    <lineage>
        <taxon>Eukaryota</taxon>
        <taxon>Metazoa</taxon>
        <taxon>Ecdysozoa</taxon>
        <taxon>Arthropoda</taxon>
        <taxon>Hexapoda</taxon>
        <taxon>Insecta</taxon>
        <taxon>Pterygota</taxon>
        <taxon>Neoptera</taxon>
        <taxon>Endopterygota</taxon>
        <taxon>Hymenoptera</taxon>
        <taxon>Apocrita</taxon>
        <taxon>Aculeata</taxon>
        <taxon>Formicoidea</taxon>
        <taxon>Formicidae</taxon>
        <taxon>Myrmicinae</taxon>
        <taxon>Trachymyrmex</taxon>
    </lineage>
</organism>
<dbReference type="EMBL" id="LKEY01019365">
    <property type="protein sequence ID" value="KYN50544.1"/>
    <property type="molecule type" value="Genomic_DNA"/>
</dbReference>
<evidence type="ECO:0008006" key="3">
    <source>
        <dbReference type="Google" id="ProtNLM"/>
    </source>
</evidence>
<reference evidence="1 2" key="1">
    <citation type="submission" date="2015-09" db="EMBL/GenBank/DDBJ databases">
        <title>Trachymyrmex cornetzi WGS genome.</title>
        <authorList>
            <person name="Nygaard S."/>
            <person name="Hu H."/>
            <person name="Boomsma J."/>
            <person name="Zhang G."/>
        </authorList>
    </citation>
    <scope>NUCLEOTIDE SEQUENCE [LARGE SCALE GENOMIC DNA]</scope>
    <source>
        <strain evidence="1">Tcor2-1</strain>
        <tissue evidence="1">Whole body</tissue>
    </source>
</reference>
<name>A0A151K334_9HYME</name>
<evidence type="ECO:0000313" key="1">
    <source>
        <dbReference type="EMBL" id="KYN50544.1"/>
    </source>
</evidence>
<evidence type="ECO:0000313" key="2">
    <source>
        <dbReference type="Proteomes" id="UP000078492"/>
    </source>
</evidence>
<sequence length="92" mass="10258">MRFVRQSRMIKVTNLDGKVQTDKETRKHGNMLPASIRAIVCGPSNCGKTNVLISLLESPHGVRFENVYVYSKSAAATEISIPGESVSFYRRN</sequence>
<keyword evidence="2" id="KW-1185">Reference proteome</keyword>
<gene>
    <name evidence="1" type="ORF">ALC57_01886</name>
</gene>